<evidence type="ECO:0000313" key="1">
    <source>
        <dbReference type="EMBL" id="EYF02644.1"/>
    </source>
</evidence>
<dbReference type="SUPFAM" id="SSF48371">
    <property type="entry name" value="ARM repeat"/>
    <property type="match status" value="1"/>
</dbReference>
<evidence type="ECO:0008006" key="3">
    <source>
        <dbReference type="Google" id="ProtNLM"/>
    </source>
</evidence>
<reference evidence="1 2" key="1">
    <citation type="submission" date="2013-05" db="EMBL/GenBank/DDBJ databases">
        <title>Genome assembly of Chondromyces apiculatus DSM 436.</title>
        <authorList>
            <person name="Sharma G."/>
            <person name="Khatri I."/>
            <person name="Kaur C."/>
            <person name="Mayilraj S."/>
            <person name="Subramanian S."/>
        </authorList>
    </citation>
    <scope>NUCLEOTIDE SEQUENCE [LARGE SCALE GENOMIC DNA]</scope>
    <source>
        <strain evidence="1 2">DSM 436</strain>
    </source>
</reference>
<evidence type="ECO:0000313" key="2">
    <source>
        <dbReference type="Proteomes" id="UP000019678"/>
    </source>
</evidence>
<keyword evidence="2" id="KW-1185">Reference proteome</keyword>
<dbReference type="GO" id="GO:0016491">
    <property type="term" value="F:oxidoreductase activity"/>
    <property type="evidence" value="ECO:0007669"/>
    <property type="project" value="TreeGrafter"/>
</dbReference>
<protein>
    <recommendedName>
        <fullName evidence="3">HEAT repeat protein</fullName>
    </recommendedName>
</protein>
<dbReference type="InterPro" id="IPR004155">
    <property type="entry name" value="PBS_lyase_HEAT"/>
</dbReference>
<dbReference type="RefSeq" id="WP_044247227.1">
    <property type="nucleotide sequence ID" value="NZ_ASRX01000057.1"/>
</dbReference>
<gene>
    <name evidence="1" type="ORF">CAP_6674</name>
</gene>
<comment type="caution">
    <text evidence="1">The sequence shown here is derived from an EMBL/GenBank/DDBJ whole genome shotgun (WGS) entry which is preliminary data.</text>
</comment>
<dbReference type="eggNOG" id="COG1413">
    <property type="taxonomic scope" value="Bacteria"/>
</dbReference>
<organism evidence="1 2">
    <name type="scientific">Chondromyces apiculatus DSM 436</name>
    <dbReference type="NCBI Taxonomy" id="1192034"/>
    <lineage>
        <taxon>Bacteria</taxon>
        <taxon>Pseudomonadati</taxon>
        <taxon>Myxococcota</taxon>
        <taxon>Polyangia</taxon>
        <taxon>Polyangiales</taxon>
        <taxon>Polyangiaceae</taxon>
        <taxon>Chondromyces</taxon>
    </lineage>
</organism>
<dbReference type="PANTHER" id="PTHR12697:SF5">
    <property type="entry name" value="DEOXYHYPUSINE HYDROXYLASE"/>
    <property type="match status" value="1"/>
</dbReference>
<dbReference type="InterPro" id="IPR016024">
    <property type="entry name" value="ARM-type_fold"/>
</dbReference>
<name>A0A017T081_9BACT</name>
<sequence length="707" mass="76776">MAQSIQEFEEVLQGLRSTTAPPVDAKALAVARGGREALERALEAAEADDTWDHRLLRLLLQAVALSDAPGAGVDRAFARRVLEEVVRRWMQPSGRFGEAEQRLGVEAERGFQVLGAALGPEDRKVLAPLLEGRGALGTEALLLGWAAGLEGLRRPPSERQAARVGAALARRGATVAEVIALAGGRNFRVRAAAVRALASDPEAIPQLREAMRDENRSVREAAVGALALDPGAVPLLRQALCDEGWGVRAAAVGALWSDPESRPRIREALRDGWWRVELAAARALSSDPESRTQLRETLCSEMADLRARAFCALALAPASRPQLRAALRHEAWRVRAAAVEALASDPESRAQLREALGDLWWIVRRAAVGALASDAESRPQLREALRDEWWNVRAAAVEALSSDAESRPQLREALRDKDAIVRAAAVKALSSDPESRPLIREALRDEDGDVRAAAFGALPPDPEFRAQLREALRDEDGDVRAAAVGALSSDAESRPLLRAALRDEEGNVRAAAVAALQPRVRTQASPLSELPCVQAALRLASRHDPQLDAVLPSALPGSQERLARFLQSPRAVPLERDPQFAEDLLGAVCVRLTQTMESRFRIFGEVQEPREQLADGSGPIVIRIAMSAADLALDRDVLAVHNLVEAWRIARHLHTERDITVWLVCANLDFDDILPPVIDAPGTVCMRPPFFGFRLPTSIGTSLHAHE</sequence>
<dbReference type="InterPro" id="IPR011989">
    <property type="entry name" value="ARM-like"/>
</dbReference>
<dbReference type="STRING" id="1192034.CAP_6674"/>
<dbReference type="SMART" id="SM00567">
    <property type="entry name" value="EZ_HEAT"/>
    <property type="match status" value="9"/>
</dbReference>
<dbReference type="EMBL" id="ASRX01000057">
    <property type="protein sequence ID" value="EYF02644.1"/>
    <property type="molecule type" value="Genomic_DNA"/>
</dbReference>
<dbReference type="PANTHER" id="PTHR12697">
    <property type="entry name" value="PBS LYASE HEAT-LIKE PROTEIN"/>
    <property type="match status" value="1"/>
</dbReference>
<dbReference type="Gene3D" id="1.25.10.10">
    <property type="entry name" value="Leucine-rich Repeat Variant"/>
    <property type="match status" value="4"/>
</dbReference>
<proteinExistence type="predicted"/>
<dbReference type="Pfam" id="PF13646">
    <property type="entry name" value="HEAT_2"/>
    <property type="match status" value="3"/>
</dbReference>
<accession>A0A017T081</accession>
<dbReference type="OrthoDB" id="1494755at2"/>
<dbReference type="AlphaFoldDB" id="A0A017T081"/>
<dbReference type="Proteomes" id="UP000019678">
    <property type="component" value="Unassembled WGS sequence"/>
</dbReference>